<dbReference type="Proteomes" id="UP000694395">
    <property type="component" value="Chromosome 21"/>
</dbReference>
<keyword evidence="3" id="KW-1185">Reference proteome</keyword>
<evidence type="ECO:0000313" key="2">
    <source>
        <dbReference type="Ensembl" id="ENSOMYP00000057374.2"/>
    </source>
</evidence>
<accession>A0A8C7RZ66</accession>
<name>A0A8C7RZ66_ONCMY</name>
<dbReference type="GeneTree" id="ENSGT01010000222343"/>
<sequence length="487" mass="54416">MTGMEVVFILVRLLRRTPPCLVLPNLGRGTDTVSMVIAELTTLTVLVADSTMLAGWLTACYLACTLFHCGARGVRALSMLVDKMRAPLQLGWSPSLLSRSGLVLFVGESQKEGQLSTNSIFWEGQKTDHILLERLETQIGLHGQVLAWFRSYLSERYQFVSVNGLSSDKSTVNFGVPQGSVLGPLLFSLYILPLGDVIRKHNVNFHCYADDTQLYISMKHGEAPKLPLLEACVSDIRKWMAANFLLLNLDKTEMLVLGPKKQRDLLLNLTISLNGCTVVSNKTVKDLGVTLDPDLSFEEHIKTISRTAFFHLRNIAKIRNFLSKNDAEKLIHAFVTHRLDYYNALLSGYPDKALNKLQLVLNTAARILTRTQKFYHITPVLASLHWLPVKARADFKVLLLTYKALHGLAPTYLSDLVLPYIPTRTLRSQDAGLLIVPRISKQTAGGRAFSYRAPLLWNGLPTHVRDANSVSTFKSLLKIHLFSGSYD</sequence>
<dbReference type="Pfam" id="PF00078">
    <property type="entry name" value="RVT_1"/>
    <property type="match status" value="1"/>
</dbReference>
<evidence type="ECO:0000313" key="3">
    <source>
        <dbReference type="Proteomes" id="UP000694395"/>
    </source>
</evidence>
<reference evidence="2" key="1">
    <citation type="submission" date="2020-07" db="EMBL/GenBank/DDBJ databases">
        <title>A long reads based de novo assembly of the rainbow trout Arlee double haploid line genome.</title>
        <authorList>
            <person name="Gao G."/>
            <person name="Palti Y."/>
        </authorList>
    </citation>
    <scope>NUCLEOTIDE SEQUENCE [LARGE SCALE GENOMIC DNA]</scope>
</reference>
<dbReference type="PROSITE" id="PS50878">
    <property type="entry name" value="RT_POL"/>
    <property type="match status" value="1"/>
</dbReference>
<protein>
    <recommendedName>
        <fullName evidence="1">Reverse transcriptase domain-containing protein</fullName>
    </recommendedName>
</protein>
<reference evidence="2" key="2">
    <citation type="submission" date="2025-08" db="UniProtKB">
        <authorList>
            <consortium name="Ensembl"/>
        </authorList>
    </citation>
    <scope>IDENTIFICATION</scope>
</reference>
<dbReference type="AlphaFoldDB" id="A0A8C7RZ66"/>
<evidence type="ECO:0000259" key="1">
    <source>
        <dbReference type="PROSITE" id="PS50878"/>
    </source>
</evidence>
<proteinExistence type="predicted"/>
<dbReference type="PANTHER" id="PTHR33332">
    <property type="entry name" value="REVERSE TRANSCRIPTASE DOMAIN-CONTAINING PROTEIN"/>
    <property type="match status" value="1"/>
</dbReference>
<dbReference type="Ensembl" id="ENSOMYT00000062455.2">
    <property type="protein sequence ID" value="ENSOMYP00000057374.2"/>
    <property type="gene ID" value="ENSOMYG00000026470.2"/>
</dbReference>
<reference evidence="2" key="3">
    <citation type="submission" date="2025-09" db="UniProtKB">
        <authorList>
            <consortium name="Ensembl"/>
        </authorList>
    </citation>
    <scope>IDENTIFICATION</scope>
</reference>
<organism evidence="2 3">
    <name type="scientific">Oncorhynchus mykiss</name>
    <name type="common">Rainbow trout</name>
    <name type="synonym">Salmo gairdneri</name>
    <dbReference type="NCBI Taxonomy" id="8022"/>
    <lineage>
        <taxon>Eukaryota</taxon>
        <taxon>Metazoa</taxon>
        <taxon>Chordata</taxon>
        <taxon>Craniata</taxon>
        <taxon>Vertebrata</taxon>
        <taxon>Euteleostomi</taxon>
        <taxon>Actinopterygii</taxon>
        <taxon>Neopterygii</taxon>
        <taxon>Teleostei</taxon>
        <taxon>Protacanthopterygii</taxon>
        <taxon>Salmoniformes</taxon>
        <taxon>Salmonidae</taxon>
        <taxon>Salmoninae</taxon>
        <taxon>Oncorhynchus</taxon>
    </lineage>
</organism>
<dbReference type="InterPro" id="IPR000477">
    <property type="entry name" value="RT_dom"/>
</dbReference>
<feature type="domain" description="Reverse transcriptase" evidence="1">
    <location>
        <begin position="1"/>
        <end position="271"/>
    </location>
</feature>